<reference evidence="1 2" key="1">
    <citation type="submission" date="2018-06" db="EMBL/GenBank/DDBJ databases">
        <title>Genomic Encyclopedia of Type Strains, Phase IV (KMG-IV): sequencing the most valuable type-strain genomes for metagenomic binning, comparative biology and taxonomic classification.</title>
        <authorList>
            <person name="Goeker M."/>
        </authorList>
    </citation>
    <scope>NUCLEOTIDE SEQUENCE [LARGE SCALE GENOMIC DNA]</scope>
    <source>
        <strain evidence="1 2">DSM 18048</strain>
    </source>
</reference>
<accession>A0A318S9D5</accession>
<gene>
    <name evidence="1" type="ORF">DES52_108172</name>
</gene>
<dbReference type="EMBL" id="QJSX01000008">
    <property type="protein sequence ID" value="PYE53641.1"/>
    <property type="molecule type" value="Genomic_DNA"/>
</dbReference>
<dbReference type="OrthoDB" id="1491127at2"/>
<dbReference type="RefSeq" id="WP_110886994.1">
    <property type="nucleotide sequence ID" value="NZ_QJSX01000008.1"/>
</dbReference>
<dbReference type="Pfam" id="PF14175">
    <property type="entry name" value="YaaC"/>
    <property type="match status" value="1"/>
</dbReference>
<comment type="caution">
    <text evidence="1">The sequence shown here is derived from an EMBL/GenBank/DDBJ whole genome shotgun (WGS) entry which is preliminary data.</text>
</comment>
<evidence type="ECO:0000313" key="1">
    <source>
        <dbReference type="EMBL" id="PYE53641.1"/>
    </source>
</evidence>
<evidence type="ECO:0000313" key="2">
    <source>
        <dbReference type="Proteomes" id="UP000248326"/>
    </source>
</evidence>
<dbReference type="InterPro" id="IPR026988">
    <property type="entry name" value="YaaC-like"/>
</dbReference>
<proteinExistence type="predicted"/>
<name>A0A318S9D5_9DEIO</name>
<protein>
    <submittedName>
        <fullName evidence="1">YaaC-like protein</fullName>
    </submittedName>
</protein>
<dbReference type="Proteomes" id="UP000248326">
    <property type="component" value="Unassembled WGS sequence"/>
</dbReference>
<dbReference type="AlphaFoldDB" id="A0A318S9D5"/>
<organism evidence="1 2">
    <name type="scientific">Deinococcus yavapaiensis KR-236</name>
    <dbReference type="NCBI Taxonomy" id="694435"/>
    <lineage>
        <taxon>Bacteria</taxon>
        <taxon>Thermotogati</taxon>
        <taxon>Deinococcota</taxon>
        <taxon>Deinococci</taxon>
        <taxon>Deinococcales</taxon>
        <taxon>Deinococcaceae</taxon>
        <taxon>Deinococcus</taxon>
    </lineage>
</organism>
<keyword evidence="2" id="KW-1185">Reference proteome</keyword>
<sequence length="393" mass="44207">MREIKILSENPIEQIWLHLSKWESKTLALRLIRERANESGEALDEERADAKAQGLAYCLRNAREYLRDPAASWNKRLLNGYYGLMSLVGAIMIADPRNDYDLAKFELAAKMGHGLNNVDDPHTPFPDAQKVYVTEDGLLVRYLASLGVSNRDLKLGRKDAERVLGTPDPRLMSLDTLLASIPELHDLYFDVTGRQPLSVGVFFHSDLNWNSARGDEGGDLVGEFLRAIRLFDASVEEPDRGVWLGLRSNAAFDEHAARSQFRLPFEKYQTYRDDHDGREYLAGFLPTSSSANWKSSTGAYGSAMADTVYAAPLVGRITDTIAVHYCLMYALSIIVRYRPSLWREISEGRHDDYFALIKYYFEAFVRVVPELALARIAAASVHAFQPGSLHAPS</sequence>